<evidence type="ECO:0000313" key="3">
    <source>
        <dbReference type="EMBL" id="MBU3855371.1"/>
    </source>
</evidence>
<dbReference type="GO" id="GO:0003677">
    <property type="term" value="F:DNA binding"/>
    <property type="evidence" value="ECO:0007669"/>
    <property type="project" value="UniProtKB-KW"/>
</dbReference>
<evidence type="ECO:0000256" key="1">
    <source>
        <dbReference type="ARBA" id="ARBA00023125"/>
    </source>
</evidence>
<sequence>MKRSVTYSVVARKNPNPMAEGEVKYYARAQARGVMGIREMAERIQQACTVTRADVMAVLVSLEDVVAEGLASGEIVRLGDLGSLQISLSGEGAVSKEEYDDSLINRVRILFRSGQTLREAINNLTYEQVPVKSATDEAGGEADSDEEETV</sequence>
<organism evidence="3 4">
    <name type="scientific">Candidatus Phocaeicola excrementipullorum</name>
    <dbReference type="NCBI Taxonomy" id="2838731"/>
    <lineage>
        <taxon>Bacteria</taxon>
        <taxon>Pseudomonadati</taxon>
        <taxon>Bacteroidota</taxon>
        <taxon>Bacteroidia</taxon>
        <taxon>Bacteroidales</taxon>
        <taxon>Bacteroidaceae</taxon>
        <taxon>Phocaeicola</taxon>
    </lineage>
</organism>
<dbReference type="AlphaFoldDB" id="A0A948TL49"/>
<feature type="domain" description="HU" evidence="2">
    <location>
        <begin position="4"/>
        <end position="127"/>
    </location>
</feature>
<dbReference type="NCBIfam" id="TIGR01201">
    <property type="entry name" value="HU_rel"/>
    <property type="match status" value="1"/>
</dbReference>
<evidence type="ECO:0000313" key="4">
    <source>
        <dbReference type="Proteomes" id="UP000784286"/>
    </source>
</evidence>
<accession>A0A948TL49</accession>
<dbReference type="Proteomes" id="UP000784286">
    <property type="component" value="Unassembled WGS sequence"/>
</dbReference>
<name>A0A948TL49_9BACT</name>
<evidence type="ECO:0000259" key="2">
    <source>
        <dbReference type="Pfam" id="PF18291"/>
    </source>
</evidence>
<keyword evidence="1 3" id="KW-0238">DNA-binding</keyword>
<dbReference type="InterPro" id="IPR041607">
    <property type="entry name" value="HU-HIG"/>
</dbReference>
<comment type="caution">
    <text evidence="3">The sequence shown here is derived from an EMBL/GenBank/DDBJ whole genome shotgun (WGS) entry which is preliminary data.</text>
</comment>
<dbReference type="InterPro" id="IPR005902">
    <property type="entry name" value="HU_DNA-bd_put"/>
</dbReference>
<gene>
    <name evidence="3" type="ORF">H9928_02225</name>
</gene>
<reference evidence="3" key="1">
    <citation type="journal article" date="2021" name="PeerJ">
        <title>Extensive microbial diversity within the chicken gut microbiome revealed by metagenomics and culture.</title>
        <authorList>
            <person name="Gilroy R."/>
            <person name="Ravi A."/>
            <person name="Getino M."/>
            <person name="Pursley I."/>
            <person name="Horton D.L."/>
            <person name="Alikhan N.F."/>
            <person name="Baker D."/>
            <person name="Gharbi K."/>
            <person name="Hall N."/>
            <person name="Watson M."/>
            <person name="Adriaenssens E.M."/>
            <person name="Foster-Nyarko E."/>
            <person name="Jarju S."/>
            <person name="Secka A."/>
            <person name="Antonio M."/>
            <person name="Oren A."/>
            <person name="Chaudhuri R.R."/>
            <person name="La Ragione R."/>
            <person name="Hildebrand F."/>
            <person name="Pallen M.J."/>
        </authorList>
    </citation>
    <scope>NUCLEOTIDE SEQUENCE</scope>
    <source>
        <strain evidence="3">8470</strain>
    </source>
</reference>
<dbReference type="EMBL" id="JAHLFJ010000024">
    <property type="protein sequence ID" value="MBU3855371.1"/>
    <property type="molecule type" value="Genomic_DNA"/>
</dbReference>
<reference evidence="3" key="2">
    <citation type="submission" date="2021-04" db="EMBL/GenBank/DDBJ databases">
        <authorList>
            <person name="Gilroy R."/>
        </authorList>
    </citation>
    <scope>NUCLEOTIDE SEQUENCE</scope>
    <source>
        <strain evidence="3">8470</strain>
    </source>
</reference>
<dbReference type="SUPFAM" id="SSF47729">
    <property type="entry name" value="IHF-like DNA-binding proteins"/>
    <property type="match status" value="1"/>
</dbReference>
<dbReference type="Pfam" id="PF18291">
    <property type="entry name" value="HU-HIG"/>
    <property type="match status" value="1"/>
</dbReference>
<protein>
    <submittedName>
        <fullName evidence="3">HU family DNA-binding protein</fullName>
    </submittedName>
</protein>
<dbReference type="Gene3D" id="4.10.520.10">
    <property type="entry name" value="IHF-like DNA-binding proteins"/>
    <property type="match status" value="1"/>
</dbReference>
<proteinExistence type="predicted"/>
<dbReference type="InterPro" id="IPR010992">
    <property type="entry name" value="IHF-like_DNA-bd_dom_sf"/>
</dbReference>